<dbReference type="OrthoDB" id="384721at2"/>
<feature type="signal peptide" evidence="1">
    <location>
        <begin position="1"/>
        <end position="23"/>
    </location>
</feature>
<comment type="caution">
    <text evidence="3">The sequence shown here is derived from an EMBL/GenBank/DDBJ whole genome shotgun (WGS) entry which is preliminary data.</text>
</comment>
<keyword evidence="4" id="KW-1185">Reference proteome</keyword>
<evidence type="ECO:0000259" key="2">
    <source>
        <dbReference type="PROSITE" id="PS51704"/>
    </source>
</evidence>
<organism evidence="3 4">
    <name type="scientific">Dinghuibacter silviterrae</name>
    <dbReference type="NCBI Taxonomy" id="1539049"/>
    <lineage>
        <taxon>Bacteria</taxon>
        <taxon>Pseudomonadati</taxon>
        <taxon>Bacteroidota</taxon>
        <taxon>Chitinophagia</taxon>
        <taxon>Chitinophagales</taxon>
        <taxon>Chitinophagaceae</taxon>
        <taxon>Dinghuibacter</taxon>
    </lineage>
</organism>
<evidence type="ECO:0000313" key="4">
    <source>
        <dbReference type="Proteomes" id="UP000294498"/>
    </source>
</evidence>
<gene>
    <name evidence="3" type="ORF">EDB95_1146</name>
</gene>
<dbReference type="InterPro" id="IPR030395">
    <property type="entry name" value="GP_PDE_dom"/>
</dbReference>
<dbReference type="GO" id="GO:0005886">
    <property type="term" value="C:plasma membrane"/>
    <property type="evidence" value="ECO:0007669"/>
    <property type="project" value="TreeGrafter"/>
</dbReference>
<dbReference type="Gene3D" id="3.20.20.190">
    <property type="entry name" value="Phosphatidylinositol (PI) phosphodiesterase"/>
    <property type="match status" value="1"/>
</dbReference>
<dbReference type="PROSITE" id="PS51704">
    <property type="entry name" value="GP_PDE"/>
    <property type="match status" value="1"/>
</dbReference>
<dbReference type="GO" id="GO:0008889">
    <property type="term" value="F:glycerophosphodiester phosphodiesterase activity"/>
    <property type="evidence" value="ECO:0007669"/>
    <property type="project" value="TreeGrafter"/>
</dbReference>
<evidence type="ECO:0000256" key="1">
    <source>
        <dbReference type="SAM" id="SignalP"/>
    </source>
</evidence>
<keyword evidence="1" id="KW-0732">Signal</keyword>
<dbReference type="GO" id="GO:0006580">
    <property type="term" value="P:ethanolamine metabolic process"/>
    <property type="evidence" value="ECO:0007669"/>
    <property type="project" value="TreeGrafter"/>
</dbReference>
<dbReference type="Proteomes" id="UP000294498">
    <property type="component" value="Unassembled WGS sequence"/>
</dbReference>
<dbReference type="AlphaFoldDB" id="A0A4R8DQC8"/>
<protein>
    <submittedName>
        <fullName evidence="3">Glycerophosphoryl diester phosphodiesterase</fullName>
    </submittedName>
</protein>
<name>A0A4R8DQC8_9BACT</name>
<proteinExistence type="predicted"/>
<feature type="chain" id="PRO_5020365939" evidence="1">
    <location>
        <begin position="24"/>
        <end position="277"/>
    </location>
</feature>
<dbReference type="PANTHER" id="PTHR46320">
    <property type="entry name" value="GLYCEROPHOSPHODIESTER PHOSPHODIESTERASE 1"/>
    <property type="match status" value="1"/>
</dbReference>
<dbReference type="SUPFAM" id="SSF51695">
    <property type="entry name" value="PLC-like phosphodiesterases"/>
    <property type="match status" value="1"/>
</dbReference>
<dbReference type="EMBL" id="SODV01000001">
    <property type="protein sequence ID" value="TDX00129.1"/>
    <property type="molecule type" value="Genomic_DNA"/>
</dbReference>
<dbReference type="Pfam" id="PF03009">
    <property type="entry name" value="GDPD"/>
    <property type="match status" value="1"/>
</dbReference>
<accession>A0A4R8DQC8</accession>
<dbReference type="CDD" id="cd08566">
    <property type="entry name" value="GDPD_AtGDE_like"/>
    <property type="match status" value="1"/>
</dbReference>
<dbReference type="PANTHER" id="PTHR46320:SF1">
    <property type="entry name" value="GLYCEROPHOSPHODIESTER PHOSPHODIESTERASE 1"/>
    <property type="match status" value="1"/>
</dbReference>
<feature type="domain" description="GP-PDE" evidence="2">
    <location>
        <begin position="36"/>
        <end position="271"/>
    </location>
</feature>
<dbReference type="GO" id="GO:0006644">
    <property type="term" value="P:phospholipid metabolic process"/>
    <property type="evidence" value="ECO:0007669"/>
    <property type="project" value="TreeGrafter"/>
</dbReference>
<dbReference type="InterPro" id="IPR017946">
    <property type="entry name" value="PLC-like_Pdiesterase_TIM-brl"/>
</dbReference>
<dbReference type="RefSeq" id="WP_133991424.1">
    <property type="nucleotide sequence ID" value="NZ_SODV01000001.1"/>
</dbReference>
<dbReference type="GO" id="GO:0070291">
    <property type="term" value="P:N-acylethanolamine metabolic process"/>
    <property type="evidence" value="ECO:0007669"/>
    <property type="project" value="TreeGrafter"/>
</dbReference>
<evidence type="ECO:0000313" key="3">
    <source>
        <dbReference type="EMBL" id="TDX00129.1"/>
    </source>
</evidence>
<sequence length="277" mass="30564">MPILCKLAAGAMITCLAAATAMAQHLAPLPEKDHRFIVACHRGDHTHAPENTLAAFTNAIADGADFIEIDLRTTVDSQLVIMHDASLNRMTNGKGLVKDLPFDTIRALQVTDRAHPEWGSFPVPTFREVLALAKGKINIYLDFKNAEPAVAYKMIVEAGMEKHVVVYINAVQQFYKWRQVAPDMPLMVSLPGYVKDTASLNGFLSKTPVEILDGDYSQYTADMVTLATQTGHWVFPDVEGPNETPALWDIPIKEGVRALLTDHPADLIKYLESQGLR</sequence>
<reference evidence="3 4" key="1">
    <citation type="submission" date="2019-03" db="EMBL/GenBank/DDBJ databases">
        <title>Genomic Encyclopedia of Type Strains, Phase IV (KMG-IV): sequencing the most valuable type-strain genomes for metagenomic binning, comparative biology and taxonomic classification.</title>
        <authorList>
            <person name="Goeker M."/>
        </authorList>
    </citation>
    <scope>NUCLEOTIDE SEQUENCE [LARGE SCALE GENOMIC DNA]</scope>
    <source>
        <strain evidence="3 4">DSM 100059</strain>
    </source>
</reference>